<evidence type="ECO:0000313" key="5">
    <source>
        <dbReference type="EMBL" id="MFC4652248.1"/>
    </source>
</evidence>
<name>A0ABV9JCJ8_9LACT</name>
<keyword evidence="3" id="KW-0812">Transmembrane</keyword>
<evidence type="ECO:0000256" key="3">
    <source>
        <dbReference type="SAM" id="Phobius"/>
    </source>
</evidence>
<gene>
    <name evidence="5" type="ORF">ACFO26_04940</name>
</gene>
<comment type="caution">
    <text evidence="5">The sequence shown here is derived from an EMBL/GenBank/DDBJ whole genome shotgun (WGS) entry which is preliminary data.</text>
</comment>
<dbReference type="InterPro" id="IPR002901">
    <property type="entry name" value="MGlyc_endo_b_GlcNAc-like_dom"/>
</dbReference>
<keyword evidence="3" id="KW-1133">Transmembrane helix</keyword>
<keyword evidence="3" id="KW-0472">Membrane</keyword>
<dbReference type="Pfam" id="PF01832">
    <property type="entry name" value="Glucosaminidase"/>
    <property type="match status" value="1"/>
</dbReference>
<accession>A0ABV9JCJ8</accession>
<dbReference type="InterPro" id="IPR051056">
    <property type="entry name" value="Glycosyl_Hydrolase_73"/>
</dbReference>
<sequence>MKKQVKQKKSHHLLSLFSKLVIVLLVFCGFNLNILNANEAVSQHELSTQLQTMIRYNFIRTVAPLAQKAQKEEHVLSSLTIAQACLESDFGQSLLASKYHNLFGVKSYGDVPTIKLNTQEYENNQWITIQGSFRVYQNFEASVLGHTRLFTKGTTWNPKQYASVLAAKNYKTAAHAVQSSGYATDPDYANKLISLIETYHLNKYDTM</sequence>
<dbReference type="PANTHER" id="PTHR33308:SF10">
    <property type="entry name" value="EXO-GLUCOSAMINIDASE LYTG"/>
    <property type="match status" value="1"/>
</dbReference>
<comment type="similarity">
    <text evidence="1">Belongs to the glycosyl hydrolase 73 family.</text>
</comment>
<dbReference type="RefSeq" id="WP_213535225.1">
    <property type="nucleotide sequence ID" value="NZ_BOVQ01000004.1"/>
</dbReference>
<dbReference type="Gene3D" id="4.10.80.30">
    <property type="entry name" value="DNA polymerase, domain 6"/>
    <property type="match status" value="1"/>
</dbReference>
<dbReference type="EMBL" id="JBHSGD010000005">
    <property type="protein sequence ID" value="MFC4652248.1"/>
    <property type="molecule type" value="Genomic_DNA"/>
</dbReference>
<feature type="transmembrane region" description="Helical" evidence="3">
    <location>
        <begin position="12"/>
        <end position="32"/>
    </location>
</feature>
<evidence type="ECO:0000259" key="4">
    <source>
        <dbReference type="SMART" id="SM00047"/>
    </source>
</evidence>
<dbReference type="Proteomes" id="UP001595987">
    <property type="component" value="Unassembled WGS sequence"/>
</dbReference>
<feature type="domain" description="Mannosyl-glycoprotein endo-beta-N-acetylglucosamidase-like" evidence="4">
    <location>
        <begin position="49"/>
        <end position="205"/>
    </location>
</feature>
<evidence type="ECO:0000313" key="6">
    <source>
        <dbReference type="Proteomes" id="UP001595987"/>
    </source>
</evidence>
<keyword evidence="6" id="KW-1185">Reference proteome</keyword>
<protein>
    <submittedName>
        <fullName evidence="5">Glycoside hydrolase family 73 protein</fullName>
    </submittedName>
</protein>
<dbReference type="GO" id="GO:0016787">
    <property type="term" value="F:hydrolase activity"/>
    <property type="evidence" value="ECO:0007669"/>
    <property type="project" value="UniProtKB-KW"/>
</dbReference>
<dbReference type="Gene3D" id="1.10.530.10">
    <property type="match status" value="1"/>
</dbReference>
<evidence type="ECO:0000256" key="1">
    <source>
        <dbReference type="ARBA" id="ARBA00010266"/>
    </source>
</evidence>
<keyword evidence="2 5" id="KW-0378">Hydrolase</keyword>
<dbReference type="SMART" id="SM00047">
    <property type="entry name" value="LYZ2"/>
    <property type="match status" value="1"/>
</dbReference>
<reference evidence="6" key="1">
    <citation type="journal article" date="2019" name="Int. J. Syst. Evol. Microbiol.">
        <title>The Global Catalogue of Microorganisms (GCM) 10K type strain sequencing project: providing services to taxonomists for standard genome sequencing and annotation.</title>
        <authorList>
            <consortium name="The Broad Institute Genomics Platform"/>
            <consortium name="The Broad Institute Genome Sequencing Center for Infectious Disease"/>
            <person name="Wu L."/>
            <person name="Ma J."/>
        </authorList>
    </citation>
    <scope>NUCLEOTIDE SEQUENCE [LARGE SCALE GENOMIC DNA]</scope>
    <source>
        <strain evidence="6">CCUG 63287</strain>
    </source>
</reference>
<evidence type="ECO:0000256" key="2">
    <source>
        <dbReference type="ARBA" id="ARBA00022801"/>
    </source>
</evidence>
<proteinExistence type="inferred from homology"/>
<dbReference type="PANTHER" id="PTHR33308">
    <property type="entry name" value="PEPTIDOGLYCAN HYDROLASE FLGJ"/>
    <property type="match status" value="1"/>
</dbReference>
<dbReference type="PRINTS" id="PR01002">
    <property type="entry name" value="FLGFLGJ"/>
</dbReference>
<organism evidence="5 6">
    <name type="scientific">Lactococcus nasutitermitis</name>
    <dbReference type="NCBI Taxonomy" id="1652957"/>
    <lineage>
        <taxon>Bacteria</taxon>
        <taxon>Bacillati</taxon>
        <taxon>Bacillota</taxon>
        <taxon>Bacilli</taxon>
        <taxon>Lactobacillales</taxon>
        <taxon>Streptococcaceae</taxon>
        <taxon>Lactococcus</taxon>
    </lineage>
</organism>